<proteinExistence type="predicted"/>
<dbReference type="AlphaFoldDB" id="A0A368Z5B3"/>
<protein>
    <submittedName>
        <fullName evidence="1">Uncharacterized protein</fullName>
    </submittedName>
</protein>
<reference evidence="1 2" key="1">
    <citation type="submission" date="2018-07" db="EMBL/GenBank/DDBJ databases">
        <title>Genomic Encyclopedia of Type Strains, Phase III (KMG-III): the genomes of soil and plant-associated and newly described type strains.</title>
        <authorList>
            <person name="Whitman W."/>
        </authorList>
    </citation>
    <scope>NUCLEOTIDE SEQUENCE [LARGE SCALE GENOMIC DNA]</scope>
    <source>
        <strain evidence="1 2">CECT 8525</strain>
    </source>
</reference>
<evidence type="ECO:0000313" key="2">
    <source>
        <dbReference type="Proteomes" id="UP000253345"/>
    </source>
</evidence>
<organism evidence="1 2">
    <name type="scientific">Paracoccus lutimaris</name>
    <dbReference type="NCBI Taxonomy" id="1490030"/>
    <lineage>
        <taxon>Bacteria</taxon>
        <taxon>Pseudomonadati</taxon>
        <taxon>Pseudomonadota</taxon>
        <taxon>Alphaproteobacteria</taxon>
        <taxon>Rhodobacterales</taxon>
        <taxon>Paracoccaceae</taxon>
        <taxon>Paracoccus</taxon>
    </lineage>
</organism>
<keyword evidence="2" id="KW-1185">Reference proteome</keyword>
<dbReference type="Proteomes" id="UP000253345">
    <property type="component" value="Unassembled WGS sequence"/>
</dbReference>
<dbReference type="EMBL" id="QPJL01000003">
    <property type="protein sequence ID" value="RCW87169.1"/>
    <property type="molecule type" value="Genomic_DNA"/>
</dbReference>
<name>A0A368Z5B3_9RHOB</name>
<comment type="caution">
    <text evidence="1">The sequence shown here is derived from an EMBL/GenBank/DDBJ whole genome shotgun (WGS) entry which is preliminary data.</text>
</comment>
<sequence>MTMRKCDKCGRVHPVRRDPACAHDSVSYCIPANMPHAIVSENTARKRLSAREAMARTKVQYRQTLDYLA</sequence>
<evidence type="ECO:0000313" key="1">
    <source>
        <dbReference type="EMBL" id="RCW87169.1"/>
    </source>
</evidence>
<gene>
    <name evidence="1" type="ORF">DFP89_103173</name>
</gene>
<accession>A0A368Z5B3</accession>